<organism evidence="1 2">
    <name type="scientific">Isoptericola jiangsuensis</name>
    <dbReference type="NCBI Taxonomy" id="548579"/>
    <lineage>
        <taxon>Bacteria</taxon>
        <taxon>Bacillati</taxon>
        <taxon>Actinomycetota</taxon>
        <taxon>Actinomycetes</taxon>
        <taxon>Micrococcales</taxon>
        <taxon>Promicromonosporaceae</taxon>
        <taxon>Isoptericola</taxon>
    </lineage>
</organism>
<dbReference type="OrthoDB" id="3396354at2"/>
<dbReference type="RefSeq" id="WP_098462358.1">
    <property type="nucleotide sequence ID" value="NZ_PDJJ01000001.1"/>
</dbReference>
<dbReference type="EMBL" id="PDJJ01000001">
    <property type="protein sequence ID" value="PFG41741.1"/>
    <property type="molecule type" value="Genomic_DNA"/>
</dbReference>
<evidence type="ECO:0000313" key="2">
    <source>
        <dbReference type="Proteomes" id="UP000224130"/>
    </source>
</evidence>
<keyword evidence="2" id="KW-1185">Reference proteome</keyword>
<name>A0A2A9ET79_9MICO</name>
<proteinExistence type="predicted"/>
<dbReference type="Proteomes" id="UP000224130">
    <property type="component" value="Unassembled WGS sequence"/>
</dbReference>
<reference evidence="1 2" key="1">
    <citation type="submission" date="2017-10" db="EMBL/GenBank/DDBJ databases">
        <title>Sequencing the genomes of 1000 actinobacteria strains.</title>
        <authorList>
            <person name="Klenk H.-P."/>
        </authorList>
    </citation>
    <scope>NUCLEOTIDE SEQUENCE [LARGE SCALE GENOMIC DNA]</scope>
    <source>
        <strain evidence="1 2">DSM 21863</strain>
    </source>
</reference>
<gene>
    <name evidence="1" type="ORF">ATJ88_0383</name>
</gene>
<evidence type="ECO:0000313" key="1">
    <source>
        <dbReference type="EMBL" id="PFG41741.1"/>
    </source>
</evidence>
<protein>
    <submittedName>
        <fullName evidence="1">Uncharacterized protein</fullName>
    </submittedName>
</protein>
<accession>A0A2A9ET79</accession>
<comment type="caution">
    <text evidence="1">The sequence shown here is derived from an EMBL/GenBank/DDBJ whole genome shotgun (WGS) entry which is preliminary data.</text>
</comment>
<dbReference type="AlphaFoldDB" id="A0A2A9ET79"/>
<sequence>MIELTDPRPGDVVTVEFDDDAPVTLTWPRYTDLQALPVYVGAREGRQLLELKFDGEDGRLIELVLVNAPDTRRIATPWGGSTSDASVSACWTGDDRRAELPHLDVIGYDDVLMMHVSPGPAVRWFKDGPVLYGTADDSSVVSFGVPWDAVVRDRIIGSR</sequence>